<feature type="transmembrane region" description="Helical" evidence="6">
    <location>
        <begin position="150"/>
        <end position="170"/>
    </location>
</feature>
<evidence type="ECO:0000256" key="5">
    <source>
        <dbReference type="ARBA" id="ARBA00023136"/>
    </source>
</evidence>
<evidence type="ECO:0008006" key="9">
    <source>
        <dbReference type="Google" id="ProtNLM"/>
    </source>
</evidence>
<dbReference type="GO" id="GO:0006888">
    <property type="term" value="P:endoplasmic reticulum to Golgi vesicle-mediated transport"/>
    <property type="evidence" value="ECO:0007669"/>
    <property type="project" value="InterPro"/>
</dbReference>
<name>A0A7H9B6X7_ZYGMR</name>
<dbReference type="GeneID" id="59238073"/>
<evidence type="ECO:0000256" key="2">
    <source>
        <dbReference type="ARBA" id="ARBA00010596"/>
    </source>
</evidence>
<evidence type="ECO:0000256" key="4">
    <source>
        <dbReference type="ARBA" id="ARBA00022989"/>
    </source>
</evidence>
<keyword evidence="4 6" id="KW-1133">Transmembrane helix</keyword>
<keyword evidence="5 6" id="KW-0472">Membrane</keyword>
<evidence type="ECO:0000313" key="7">
    <source>
        <dbReference type="EMBL" id="QLG74290.1"/>
    </source>
</evidence>
<dbReference type="KEGG" id="zmk:HG535_0G01740"/>
<gene>
    <name evidence="7" type="ORF">HG535_0G01740</name>
</gene>
<accession>A0A7H9B6X7</accession>
<organism evidence="7 8">
    <name type="scientific">Zygotorulaspora mrakii</name>
    <name type="common">Zygosaccharomyces mrakii</name>
    <dbReference type="NCBI Taxonomy" id="42260"/>
    <lineage>
        <taxon>Eukaryota</taxon>
        <taxon>Fungi</taxon>
        <taxon>Dikarya</taxon>
        <taxon>Ascomycota</taxon>
        <taxon>Saccharomycotina</taxon>
        <taxon>Saccharomycetes</taxon>
        <taxon>Saccharomycetales</taxon>
        <taxon>Saccharomycetaceae</taxon>
        <taxon>Zygotorulaspora</taxon>
    </lineage>
</organism>
<dbReference type="InterPro" id="IPR045231">
    <property type="entry name" value="Yip1/4-like"/>
</dbReference>
<dbReference type="OrthoDB" id="411251at2759"/>
<dbReference type="RefSeq" id="XP_037146015.1">
    <property type="nucleotide sequence ID" value="XM_037290120.1"/>
</dbReference>
<feature type="transmembrane region" description="Helical" evidence="6">
    <location>
        <begin position="190"/>
        <end position="213"/>
    </location>
</feature>
<feature type="transmembrane region" description="Helical" evidence="6">
    <location>
        <begin position="119"/>
        <end position="138"/>
    </location>
</feature>
<evidence type="ECO:0000313" key="8">
    <source>
        <dbReference type="Proteomes" id="UP000509704"/>
    </source>
</evidence>
<dbReference type="PANTHER" id="PTHR21236:SF1">
    <property type="entry name" value="PROTEIN YIPF6"/>
    <property type="match status" value="1"/>
</dbReference>
<keyword evidence="8" id="KW-1185">Reference proteome</keyword>
<dbReference type="PANTHER" id="PTHR21236">
    <property type="entry name" value="GOLGI MEMBRANE PROTEIN YIP1"/>
    <property type="match status" value="1"/>
</dbReference>
<dbReference type="GO" id="GO:0016020">
    <property type="term" value="C:membrane"/>
    <property type="evidence" value="ECO:0007669"/>
    <property type="project" value="UniProtKB-SubCell"/>
</dbReference>
<evidence type="ECO:0000256" key="1">
    <source>
        <dbReference type="ARBA" id="ARBA00004141"/>
    </source>
</evidence>
<dbReference type="AlphaFoldDB" id="A0A7H9B6X7"/>
<comment type="similarity">
    <text evidence="2">Belongs to the YIP1 family.</text>
</comment>
<feature type="transmembrane region" description="Helical" evidence="6">
    <location>
        <begin position="220"/>
        <end position="237"/>
    </location>
</feature>
<evidence type="ECO:0000256" key="6">
    <source>
        <dbReference type="SAM" id="Phobius"/>
    </source>
</evidence>
<proteinExistence type="inferred from homology"/>
<dbReference type="GO" id="GO:0005802">
    <property type="term" value="C:trans-Golgi network"/>
    <property type="evidence" value="ECO:0007669"/>
    <property type="project" value="TreeGrafter"/>
</dbReference>
<protein>
    <recommendedName>
        <fullName evidence="9">Protein YIP</fullName>
    </recommendedName>
</protein>
<comment type="subcellular location">
    <subcellularLocation>
        <location evidence="1">Membrane</location>
        <topology evidence="1">Multi-pass membrane protein</topology>
    </subcellularLocation>
</comment>
<keyword evidence="3 6" id="KW-0812">Transmembrane</keyword>
<dbReference type="Proteomes" id="UP000509704">
    <property type="component" value="Chromosome 7"/>
</dbReference>
<sequence>MSDDMIEPDVVESRVGGGFGGSSSAGVDAGYTSNRGTLDESVYETFKRDVLDINTRLKQVVYPHFGCPQRCTAADTGRADVGDQRADVGDQREIHCDLWAPLTFILVYAASLSRSNTNALFSTVFVSLWFVLLVMAVHLRLTKIRDGNSLLSYISISGYCLFPLVVNNLVSQVILPLLFHNLESHLLYRIYTALRLVILGGSLLWSISAVSFVTKSTTFIQVYPLALCLFGVGWLSILS</sequence>
<evidence type="ECO:0000256" key="3">
    <source>
        <dbReference type="ARBA" id="ARBA00022692"/>
    </source>
</evidence>
<reference evidence="7 8" key="1">
    <citation type="submission" date="2020-07" db="EMBL/GenBank/DDBJ databases">
        <title>The yeast mating-type switching endonuclease HO is a domesticated member of an unorthodox homing genetic element family.</title>
        <authorList>
            <person name="Coughlan A.Y."/>
            <person name="Lombardi L."/>
            <person name="Braun-Galleani S."/>
            <person name="Martos A.R."/>
            <person name="Galeote V."/>
            <person name="Bigey F."/>
            <person name="Dequin S."/>
            <person name="Byrne K.P."/>
            <person name="Wolfe K.H."/>
        </authorList>
    </citation>
    <scope>NUCLEOTIDE SEQUENCE [LARGE SCALE GENOMIC DNA]</scope>
    <source>
        <strain evidence="7 8">NRRL Y-6702</strain>
    </source>
</reference>
<dbReference type="EMBL" id="CP058610">
    <property type="protein sequence ID" value="QLG74290.1"/>
    <property type="molecule type" value="Genomic_DNA"/>
</dbReference>